<dbReference type="EMBL" id="JACGXL010000008">
    <property type="protein sequence ID" value="MBA8889892.1"/>
    <property type="molecule type" value="Genomic_DNA"/>
</dbReference>
<feature type="transmembrane region" description="Helical" evidence="1">
    <location>
        <begin position="28"/>
        <end position="49"/>
    </location>
</feature>
<protein>
    <submittedName>
        <fullName evidence="2">Uncharacterized protein (DUF58 family)</fullName>
    </submittedName>
</protein>
<feature type="transmembrane region" description="Helical" evidence="1">
    <location>
        <begin position="5"/>
        <end position="22"/>
    </location>
</feature>
<keyword evidence="3" id="KW-1185">Reference proteome</keyword>
<keyword evidence="1" id="KW-1133">Transmembrane helix</keyword>
<keyword evidence="1" id="KW-0472">Membrane</keyword>
<sequence>MDRSIPFGIGVLFGGIAWIEITTRFGRVSIAALVILFGYALLGWFCYALSSRKSPRSASRILAFVLGCTAMTIQVLAIRYVVANATDIQGFKSAQEFSAFVPTGRLLELMAWFFVPLILCSVTAGLIARRMGG</sequence>
<dbReference type="RefSeq" id="WP_182532917.1">
    <property type="nucleotide sequence ID" value="NZ_JACGXL010000008.1"/>
</dbReference>
<proteinExistence type="predicted"/>
<keyword evidence="1" id="KW-0812">Transmembrane</keyword>
<feature type="transmembrane region" description="Helical" evidence="1">
    <location>
        <begin position="109"/>
        <end position="128"/>
    </location>
</feature>
<comment type="caution">
    <text evidence="2">The sequence shown here is derived from an EMBL/GenBank/DDBJ whole genome shotgun (WGS) entry which is preliminary data.</text>
</comment>
<reference evidence="2 3" key="1">
    <citation type="submission" date="2020-07" db="EMBL/GenBank/DDBJ databases">
        <title>Genomic Encyclopedia of Type Strains, Phase IV (KMG-V): Genome sequencing to study the core and pangenomes of soil and plant-associated prokaryotes.</title>
        <authorList>
            <person name="Whitman W."/>
        </authorList>
    </citation>
    <scope>NUCLEOTIDE SEQUENCE [LARGE SCALE GENOMIC DNA]</scope>
    <source>
        <strain evidence="2 3">RH2WT43</strain>
    </source>
</reference>
<accession>A0A839F735</accession>
<organism evidence="2 3">
    <name type="scientific">Dokdonella fugitiva</name>
    <dbReference type="NCBI Taxonomy" id="328517"/>
    <lineage>
        <taxon>Bacteria</taxon>
        <taxon>Pseudomonadati</taxon>
        <taxon>Pseudomonadota</taxon>
        <taxon>Gammaproteobacteria</taxon>
        <taxon>Lysobacterales</taxon>
        <taxon>Rhodanobacteraceae</taxon>
        <taxon>Dokdonella</taxon>
    </lineage>
</organism>
<dbReference type="Proteomes" id="UP000550401">
    <property type="component" value="Unassembled WGS sequence"/>
</dbReference>
<name>A0A839F735_9GAMM</name>
<evidence type="ECO:0000313" key="3">
    <source>
        <dbReference type="Proteomes" id="UP000550401"/>
    </source>
</evidence>
<evidence type="ECO:0000256" key="1">
    <source>
        <dbReference type="SAM" id="Phobius"/>
    </source>
</evidence>
<dbReference type="AlphaFoldDB" id="A0A839F735"/>
<evidence type="ECO:0000313" key="2">
    <source>
        <dbReference type="EMBL" id="MBA8889892.1"/>
    </source>
</evidence>
<feature type="transmembrane region" description="Helical" evidence="1">
    <location>
        <begin position="61"/>
        <end position="82"/>
    </location>
</feature>
<gene>
    <name evidence="2" type="ORF">FHW12_004139</name>
</gene>